<proteinExistence type="predicted"/>
<gene>
    <name evidence="1" type="ORF">C4N21_03880</name>
</gene>
<evidence type="ECO:0000313" key="1">
    <source>
        <dbReference type="EMBL" id="RAW66455.1"/>
    </source>
</evidence>
<evidence type="ECO:0000313" key="2">
    <source>
        <dbReference type="Proteomes" id="UP000250550"/>
    </source>
</evidence>
<dbReference type="Proteomes" id="UP000250550">
    <property type="component" value="Unassembled WGS sequence"/>
</dbReference>
<dbReference type="EMBL" id="PRLF01000003">
    <property type="protein sequence ID" value="RAW66455.1"/>
    <property type="molecule type" value="Genomic_DNA"/>
</dbReference>
<dbReference type="AlphaFoldDB" id="A0A329UVJ8"/>
<protein>
    <submittedName>
        <fullName evidence="1">Uncharacterized protein</fullName>
    </submittedName>
</protein>
<comment type="caution">
    <text evidence="1">The sequence shown here is derived from an EMBL/GenBank/DDBJ whole genome shotgun (WGS) entry which is preliminary data.</text>
</comment>
<organism evidence="1 2">
    <name type="scientific">Faecalibacterium prausnitzii</name>
    <dbReference type="NCBI Taxonomy" id="853"/>
    <lineage>
        <taxon>Bacteria</taxon>
        <taxon>Bacillati</taxon>
        <taxon>Bacillota</taxon>
        <taxon>Clostridia</taxon>
        <taxon>Eubacteriales</taxon>
        <taxon>Oscillospiraceae</taxon>
        <taxon>Faecalibacterium</taxon>
    </lineage>
</organism>
<reference evidence="1 2" key="1">
    <citation type="submission" date="2018-02" db="EMBL/GenBank/DDBJ databases">
        <title>Complete genome sequencing of Faecalibacterium prausnitzii strains isolated from the human gut.</title>
        <authorList>
            <person name="Fitzgerald B.C."/>
            <person name="Shkoporov A.N."/>
            <person name="Ross P.R."/>
            <person name="Hill C."/>
        </authorList>
    </citation>
    <scope>NUCLEOTIDE SEQUENCE [LARGE SCALE GENOMIC DNA]</scope>
    <source>
        <strain evidence="1 2">APC924/119</strain>
    </source>
</reference>
<name>A0A329UVJ8_9FIRM</name>
<sequence>MVVGSPAHKKAVQSLWVGKATITVLDGVLNPANGRTEPQERILAADIRCRISHKSVVSTEPNEEAAQVAQSVVLYIDPSVDIPEGSKITVTQNGMTRDYERSGKSAVYSCHQEVPLELFKEWA</sequence>
<dbReference type="RefSeq" id="WP_112121057.1">
    <property type="nucleotide sequence ID" value="NZ_PRLF01000003.1"/>
</dbReference>
<accession>A0A329UVJ8</accession>